<organism evidence="1 2">
    <name type="scientific">Herbidospora galbida</name>
    <dbReference type="NCBI Taxonomy" id="2575442"/>
    <lineage>
        <taxon>Bacteria</taxon>
        <taxon>Bacillati</taxon>
        <taxon>Actinomycetota</taxon>
        <taxon>Actinomycetes</taxon>
        <taxon>Streptosporangiales</taxon>
        <taxon>Streptosporangiaceae</taxon>
        <taxon>Herbidospora</taxon>
    </lineage>
</organism>
<accession>A0A4U3MAH2</accession>
<proteinExistence type="predicted"/>
<dbReference type="OrthoDB" id="3539932at2"/>
<dbReference type="RefSeq" id="WP_137249676.1">
    <property type="nucleotide sequence ID" value="NZ_SZQA01000028.1"/>
</dbReference>
<dbReference type="Proteomes" id="UP000308705">
    <property type="component" value="Unassembled WGS sequence"/>
</dbReference>
<sequence length="81" mass="8972">MTTGHGGIVVVGELDGWFLVLEPNGWESADAIAALSRGGEAVCLVLGDTLRHYHLHCARDGRHVCRYRWATRRRGSRSRSV</sequence>
<dbReference type="Pfam" id="PF20062">
    <property type="entry name" value="DUF6461"/>
    <property type="match status" value="1"/>
</dbReference>
<reference evidence="1 2" key="1">
    <citation type="submission" date="2019-04" db="EMBL/GenBank/DDBJ databases">
        <title>Herbidospora sp. NEAU-GS14.nov., a novel actinomycete isolated from soil.</title>
        <authorList>
            <person name="Han L."/>
        </authorList>
    </citation>
    <scope>NUCLEOTIDE SEQUENCE [LARGE SCALE GENOMIC DNA]</scope>
    <source>
        <strain evidence="1 2">NEAU-GS14</strain>
    </source>
</reference>
<evidence type="ECO:0000313" key="1">
    <source>
        <dbReference type="EMBL" id="TKK85342.1"/>
    </source>
</evidence>
<dbReference type="AlphaFoldDB" id="A0A4U3MAH2"/>
<keyword evidence="2" id="KW-1185">Reference proteome</keyword>
<dbReference type="InterPro" id="IPR045592">
    <property type="entry name" value="DUF6461"/>
</dbReference>
<protein>
    <submittedName>
        <fullName evidence="1">Uncharacterized protein</fullName>
    </submittedName>
</protein>
<evidence type="ECO:0000313" key="2">
    <source>
        <dbReference type="Proteomes" id="UP000308705"/>
    </source>
</evidence>
<dbReference type="EMBL" id="SZQA01000028">
    <property type="protein sequence ID" value="TKK85342.1"/>
    <property type="molecule type" value="Genomic_DNA"/>
</dbReference>
<name>A0A4U3MAH2_9ACTN</name>
<gene>
    <name evidence="1" type="ORF">FDA94_25870</name>
</gene>
<comment type="caution">
    <text evidence="1">The sequence shown here is derived from an EMBL/GenBank/DDBJ whole genome shotgun (WGS) entry which is preliminary data.</text>
</comment>